<dbReference type="AlphaFoldDB" id="A0A0N0NR50"/>
<comment type="caution">
    <text evidence="3">The sequence shown here is derived from an EMBL/GenBank/DDBJ whole genome shotgun (WGS) entry which is preliminary data.</text>
</comment>
<organism evidence="3 4">
    <name type="scientific">Cyphellophora attinorum</name>
    <dbReference type="NCBI Taxonomy" id="1664694"/>
    <lineage>
        <taxon>Eukaryota</taxon>
        <taxon>Fungi</taxon>
        <taxon>Dikarya</taxon>
        <taxon>Ascomycota</taxon>
        <taxon>Pezizomycotina</taxon>
        <taxon>Eurotiomycetes</taxon>
        <taxon>Chaetothyriomycetidae</taxon>
        <taxon>Chaetothyriales</taxon>
        <taxon>Cyphellophoraceae</taxon>
        <taxon>Cyphellophora</taxon>
    </lineage>
</organism>
<gene>
    <name evidence="3" type="ORF">AB675_8284</name>
</gene>
<dbReference type="InterPro" id="IPR022137">
    <property type="entry name" value="Znf_prot_DUF3669"/>
</dbReference>
<accession>A0A0N0NR50</accession>
<sequence length="534" mass="59845">MARRGTSKSARRNASRAQQKNPLVLDRESLDSATDLGEYSQALERAVYRMFEYADCEGVEVPDEIIKGVVDMWTKLAGNALEAYKENPEDAVDQAMRNEFIRKAEQTLERAQNLQLKGSEGSDDPPAYQLADLMEDLVVVPPPTKPAPVFISDDQAMGSYEFLSRMLSGSGSISRHWYLEAANLGSQPEKPRKIGQGQCGTILLLGCSECVIKVPNSVAKENELYNDAQVHAVVSKAFRSAPVELRSDLYVPEYIGWMTPAMKERWTALATDLPKEYNISTCTYGLVSQHIPPLPAPVRSALADRYCPRRFQQAARDNPENKDCLVRLYLGKREPESHQGSFRLRNFPLLINDIEELNIDPRNFARVMADALAVMHWSANIDGNDVEFVLGSPPVNGIHYANGVGERELQLITKDSPLHRNADVDSNAQTLTMWLLDFNQCSFFDPTNFGPNELKLLTDAFWFNDPYFPRPISDISADQALWREFADRYLYASSRLTESKAPAQFIQTIEEEGAKRRAKVAKHGKDSLFGALAG</sequence>
<feature type="domain" description="DUF3669" evidence="2">
    <location>
        <begin position="433"/>
        <end position="500"/>
    </location>
</feature>
<protein>
    <recommendedName>
        <fullName evidence="2">DUF3669 domain-containing protein</fullName>
    </recommendedName>
</protein>
<dbReference type="Proteomes" id="UP000038010">
    <property type="component" value="Unassembled WGS sequence"/>
</dbReference>
<keyword evidence="4" id="KW-1185">Reference proteome</keyword>
<reference evidence="3 4" key="1">
    <citation type="submission" date="2015-06" db="EMBL/GenBank/DDBJ databases">
        <title>Draft genome of the ant-associated black yeast Phialophora attae CBS 131958.</title>
        <authorList>
            <person name="Moreno L.F."/>
            <person name="Stielow B.J."/>
            <person name="de Hoog S."/>
            <person name="Vicente V.A."/>
            <person name="Weiss V.A."/>
            <person name="de Vries M."/>
            <person name="Cruz L.M."/>
            <person name="Souza E.M."/>
        </authorList>
    </citation>
    <scope>NUCLEOTIDE SEQUENCE [LARGE SCALE GENOMIC DNA]</scope>
    <source>
        <strain evidence="3 4">CBS 131958</strain>
    </source>
</reference>
<dbReference type="PANTHER" id="PTHR40780">
    <property type="entry name" value="DUF3669 DOMAIN-CONTAINING PROTEIN"/>
    <property type="match status" value="1"/>
</dbReference>
<proteinExistence type="predicted"/>
<feature type="compositionally biased region" description="Basic residues" evidence="1">
    <location>
        <begin position="1"/>
        <end position="14"/>
    </location>
</feature>
<dbReference type="Pfam" id="PF12417">
    <property type="entry name" value="DUF3669"/>
    <property type="match status" value="1"/>
</dbReference>
<dbReference type="STRING" id="1664694.A0A0N0NR50"/>
<dbReference type="GeneID" id="28740598"/>
<dbReference type="EMBL" id="LFJN01000003">
    <property type="protein sequence ID" value="KPI44678.1"/>
    <property type="molecule type" value="Genomic_DNA"/>
</dbReference>
<evidence type="ECO:0000256" key="1">
    <source>
        <dbReference type="SAM" id="MobiDB-lite"/>
    </source>
</evidence>
<dbReference type="PANTHER" id="PTHR40780:SF2">
    <property type="entry name" value="DUF3669 DOMAIN-CONTAINING PROTEIN"/>
    <property type="match status" value="1"/>
</dbReference>
<name>A0A0N0NR50_9EURO</name>
<evidence type="ECO:0000313" key="4">
    <source>
        <dbReference type="Proteomes" id="UP000038010"/>
    </source>
</evidence>
<evidence type="ECO:0000259" key="2">
    <source>
        <dbReference type="Pfam" id="PF12417"/>
    </source>
</evidence>
<dbReference type="VEuPathDB" id="FungiDB:AB675_8284"/>
<feature type="region of interest" description="Disordered" evidence="1">
    <location>
        <begin position="1"/>
        <end position="29"/>
    </location>
</feature>
<dbReference type="RefSeq" id="XP_018004641.1">
    <property type="nucleotide sequence ID" value="XM_018148718.1"/>
</dbReference>
<evidence type="ECO:0000313" key="3">
    <source>
        <dbReference type="EMBL" id="KPI44678.1"/>
    </source>
</evidence>
<dbReference type="OrthoDB" id="2993351at2759"/>